<sequence length="101" mass="12392">MNSEKHFRRSHARRQSERRSNPFAFNSPEWIAVMRENYELWPKQERRTLERRTADRRSAERRVQRGNSFAARHLRRSGRPFSEDILAEDEKKMIMDLFRDD</sequence>
<dbReference type="Proteomes" id="UP001524499">
    <property type="component" value="Unassembled WGS sequence"/>
</dbReference>
<evidence type="ECO:0000313" key="3">
    <source>
        <dbReference type="Proteomes" id="UP001524499"/>
    </source>
</evidence>
<accession>A0ABT1TK23</accession>
<protein>
    <submittedName>
        <fullName evidence="2">Uncharacterized protein</fullName>
    </submittedName>
</protein>
<organism evidence="2 3">
    <name type="scientific">Methylomonas subterranea</name>
    <dbReference type="NCBI Taxonomy" id="2952225"/>
    <lineage>
        <taxon>Bacteria</taxon>
        <taxon>Pseudomonadati</taxon>
        <taxon>Pseudomonadota</taxon>
        <taxon>Gammaproteobacteria</taxon>
        <taxon>Methylococcales</taxon>
        <taxon>Methylococcaceae</taxon>
        <taxon>Methylomonas</taxon>
    </lineage>
</organism>
<gene>
    <name evidence="2" type="ORF">NP590_15865</name>
</gene>
<evidence type="ECO:0000313" key="2">
    <source>
        <dbReference type="EMBL" id="MCQ8105588.1"/>
    </source>
</evidence>
<evidence type="ECO:0000256" key="1">
    <source>
        <dbReference type="SAM" id="MobiDB-lite"/>
    </source>
</evidence>
<dbReference type="EMBL" id="JANIBJ010000033">
    <property type="protein sequence ID" value="MCQ8105588.1"/>
    <property type="molecule type" value="Genomic_DNA"/>
</dbReference>
<keyword evidence="3" id="KW-1185">Reference proteome</keyword>
<reference evidence="2 3" key="1">
    <citation type="submission" date="2022-07" db="EMBL/GenBank/DDBJ databases">
        <title>Methylomonas rivi sp. nov., Methylomonas rosea sp. nov., Methylomonas aureus sp. nov. and Methylomonas subterranea sp. nov., four novel methanotrophs isolated from a freshwater creek and the deep terrestrial subsurface.</title>
        <authorList>
            <person name="Abin C."/>
            <person name="Sankaranarayanan K."/>
            <person name="Garner C."/>
            <person name="Sindelar R."/>
            <person name="Kotary K."/>
            <person name="Garner R."/>
            <person name="Barclay S."/>
            <person name="Lawson P."/>
            <person name="Krumholz L."/>
        </authorList>
    </citation>
    <scope>NUCLEOTIDE SEQUENCE [LARGE SCALE GENOMIC DNA]</scope>
    <source>
        <strain evidence="2 3">SURF-2</strain>
    </source>
</reference>
<comment type="caution">
    <text evidence="2">The sequence shown here is derived from an EMBL/GenBank/DDBJ whole genome shotgun (WGS) entry which is preliminary data.</text>
</comment>
<dbReference type="RefSeq" id="WP_256603600.1">
    <property type="nucleotide sequence ID" value="NZ_JANIBJ010000033.1"/>
</dbReference>
<feature type="compositionally biased region" description="Basic residues" evidence="1">
    <location>
        <begin position="1"/>
        <end position="13"/>
    </location>
</feature>
<name>A0ABT1TK23_9GAMM</name>
<feature type="region of interest" description="Disordered" evidence="1">
    <location>
        <begin position="1"/>
        <end position="21"/>
    </location>
</feature>
<proteinExistence type="predicted"/>